<dbReference type="RefSeq" id="WP_003334193.1">
    <property type="nucleotide sequence ID" value="NZ_CP007806.1"/>
</dbReference>
<protein>
    <submittedName>
        <fullName evidence="1">YwhD family protein</fullName>
    </submittedName>
</protein>
<dbReference type="STRING" id="1042163.BRLA_c044830"/>
<organism evidence="1 2">
    <name type="scientific">Brevibacillus laterosporus LMG 15441</name>
    <dbReference type="NCBI Taxonomy" id="1042163"/>
    <lineage>
        <taxon>Bacteria</taxon>
        <taxon>Bacillati</taxon>
        <taxon>Bacillota</taxon>
        <taxon>Bacilli</taxon>
        <taxon>Bacillales</taxon>
        <taxon>Paenibacillaceae</taxon>
        <taxon>Brevibacillus</taxon>
    </lineage>
</organism>
<name>A0A075R863_BRELA</name>
<accession>A0A075R863</accession>
<evidence type="ECO:0000313" key="2">
    <source>
        <dbReference type="Proteomes" id="UP000005850"/>
    </source>
</evidence>
<dbReference type="Proteomes" id="UP000005850">
    <property type="component" value="Chromosome"/>
</dbReference>
<sequence length="171" mass="19326">MNLFDNKKNNGFTIVSKKTDVHGGFGQGVLDLSHVSSVIIDVEENYAYIDMGALHAKSAVERGIKFSTNKEDVPNGKPYWLVWVTIDRKEEGPYYAGVTACYMEIDREARRGYKLLVDHVNRMDAAMKRKIMISELGEVEKAALRKLLMEHNADMWANSAEELKQGLETQA</sequence>
<dbReference type="EMBL" id="CP007806">
    <property type="protein sequence ID" value="AIG28747.1"/>
    <property type="molecule type" value="Genomic_DNA"/>
</dbReference>
<keyword evidence="2" id="KW-1185">Reference proteome</keyword>
<proteinExistence type="predicted"/>
<dbReference type="eggNOG" id="ENOG502Z8XT">
    <property type="taxonomic scope" value="Bacteria"/>
</dbReference>
<evidence type="ECO:0000313" key="1">
    <source>
        <dbReference type="EMBL" id="AIG28747.1"/>
    </source>
</evidence>
<dbReference type="Pfam" id="PF08741">
    <property type="entry name" value="YwhD"/>
    <property type="match status" value="1"/>
</dbReference>
<gene>
    <name evidence="1" type="ORF">BRLA_c044830</name>
</gene>
<reference evidence="1 2" key="1">
    <citation type="journal article" date="2011" name="J. Bacteriol.">
        <title>Genome sequence of Brevibacillus laterosporus LMG 15441, a pathogen of invertebrates.</title>
        <authorList>
            <person name="Djukic M."/>
            <person name="Poehlein A."/>
            <person name="Thurmer A."/>
            <person name="Daniel R."/>
        </authorList>
    </citation>
    <scope>NUCLEOTIDE SEQUENCE [LARGE SCALE GENOMIC DNA]</scope>
    <source>
        <strain evidence="1 2">LMG 15441</strain>
    </source>
</reference>
<dbReference type="AlphaFoldDB" id="A0A075R863"/>
<dbReference type="HOGENOM" id="CLU_133833_0_0_9"/>
<dbReference type="InterPro" id="IPR014852">
    <property type="entry name" value="YwhD"/>
</dbReference>
<dbReference type="KEGG" id="blr:BRLA_c044830"/>